<dbReference type="WBParaSite" id="PgR029_g023_t01">
    <property type="protein sequence ID" value="PgR029_g023_t01"/>
    <property type="gene ID" value="PgR029_g023"/>
</dbReference>
<protein>
    <submittedName>
        <fullName evidence="3">Uncharacterized protein</fullName>
    </submittedName>
</protein>
<evidence type="ECO:0000313" key="3">
    <source>
        <dbReference type="WBParaSite" id="PgR029_g023_t01"/>
    </source>
</evidence>
<reference evidence="3" key="1">
    <citation type="submission" date="2022-11" db="UniProtKB">
        <authorList>
            <consortium name="WormBaseParasite"/>
        </authorList>
    </citation>
    <scope>IDENTIFICATION</scope>
</reference>
<keyword evidence="2" id="KW-1185">Reference proteome</keyword>
<feature type="compositionally biased region" description="Basic and acidic residues" evidence="1">
    <location>
        <begin position="92"/>
        <end position="101"/>
    </location>
</feature>
<dbReference type="Proteomes" id="UP000887569">
    <property type="component" value="Unplaced"/>
</dbReference>
<dbReference type="AlphaFoldDB" id="A0A915B6N0"/>
<name>A0A915B6N0_PARUN</name>
<organism evidence="2 3">
    <name type="scientific">Parascaris univalens</name>
    <name type="common">Nematode worm</name>
    <dbReference type="NCBI Taxonomy" id="6257"/>
    <lineage>
        <taxon>Eukaryota</taxon>
        <taxon>Metazoa</taxon>
        <taxon>Ecdysozoa</taxon>
        <taxon>Nematoda</taxon>
        <taxon>Chromadorea</taxon>
        <taxon>Rhabditida</taxon>
        <taxon>Spirurina</taxon>
        <taxon>Ascaridomorpha</taxon>
        <taxon>Ascaridoidea</taxon>
        <taxon>Ascarididae</taxon>
        <taxon>Parascaris</taxon>
    </lineage>
</organism>
<evidence type="ECO:0000313" key="2">
    <source>
        <dbReference type="Proteomes" id="UP000887569"/>
    </source>
</evidence>
<accession>A0A915B6N0</accession>
<evidence type="ECO:0000256" key="1">
    <source>
        <dbReference type="SAM" id="MobiDB-lite"/>
    </source>
</evidence>
<proteinExistence type="predicted"/>
<sequence length="109" mass="11876">QVMYIKGCVPGEVGEILLVKDCLQPSKRVESPPFPTFFLPDQATDSSKDAPEEAEVPVTPGAPVVAPNGEIFASKLFRFSSPSIVFTEEDETKLPGRDKTRAKIAKVKK</sequence>
<feature type="region of interest" description="Disordered" evidence="1">
    <location>
        <begin position="89"/>
        <end position="109"/>
    </location>
</feature>
<feature type="region of interest" description="Disordered" evidence="1">
    <location>
        <begin position="33"/>
        <end position="61"/>
    </location>
</feature>